<keyword evidence="4" id="KW-1185">Reference proteome</keyword>
<keyword evidence="2" id="KW-0472">Membrane</keyword>
<name>A0A2P6TNQ4_CHLSO</name>
<dbReference type="Proteomes" id="UP000239899">
    <property type="component" value="Unassembled WGS sequence"/>
</dbReference>
<feature type="region of interest" description="Disordered" evidence="1">
    <location>
        <begin position="19"/>
        <end position="58"/>
    </location>
</feature>
<organism evidence="3 4">
    <name type="scientific">Chlorella sorokiniana</name>
    <name type="common">Freshwater green alga</name>
    <dbReference type="NCBI Taxonomy" id="3076"/>
    <lineage>
        <taxon>Eukaryota</taxon>
        <taxon>Viridiplantae</taxon>
        <taxon>Chlorophyta</taxon>
        <taxon>core chlorophytes</taxon>
        <taxon>Trebouxiophyceae</taxon>
        <taxon>Chlorellales</taxon>
        <taxon>Chlorellaceae</taxon>
        <taxon>Chlorella clade</taxon>
        <taxon>Chlorella</taxon>
    </lineage>
</organism>
<feature type="transmembrane region" description="Helical" evidence="2">
    <location>
        <begin position="213"/>
        <end position="235"/>
    </location>
</feature>
<feature type="transmembrane region" description="Helical" evidence="2">
    <location>
        <begin position="64"/>
        <end position="86"/>
    </location>
</feature>
<feature type="transmembrane region" description="Helical" evidence="2">
    <location>
        <begin position="320"/>
        <end position="341"/>
    </location>
</feature>
<proteinExistence type="predicted"/>
<dbReference type="EMBL" id="LHPG02000010">
    <property type="protein sequence ID" value="PRW50968.1"/>
    <property type="molecule type" value="Genomic_DNA"/>
</dbReference>
<keyword evidence="2" id="KW-0812">Transmembrane</keyword>
<feature type="transmembrane region" description="Helical" evidence="2">
    <location>
        <begin position="255"/>
        <end position="275"/>
    </location>
</feature>
<protein>
    <submittedName>
        <fullName evidence="3">Meiotic nuclear division 1</fullName>
    </submittedName>
</protein>
<keyword evidence="2" id="KW-1133">Transmembrane helix</keyword>
<comment type="caution">
    <text evidence="3">The sequence shown here is derived from an EMBL/GenBank/DDBJ whole genome shotgun (WGS) entry which is preliminary data.</text>
</comment>
<feature type="transmembrane region" description="Helical" evidence="2">
    <location>
        <begin position="287"/>
        <end position="308"/>
    </location>
</feature>
<evidence type="ECO:0000313" key="3">
    <source>
        <dbReference type="EMBL" id="PRW50968.1"/>
    </source>
</evidence>
<gene>
    <name evidence="3" type="ORF">C2E21_5667</name>
</gene>
<feature type="transmembrane region" description="Helical" evidence="2">
    <location>
        <begin position="106"/>
        <end position="128"/>
    </location>
</feature>
<accession>A0A2P6TNQ4</accession>
<reference evidence="3 4" key="1">
    <citation type="journal article" date="2018" name="Plant J.">
        <title>Genome sequences of Chlorella sorokiniana UTEX 1602 and Micractinium conductrix SAG 241.80: implications to maltose excretion by a green alga.</title>
        <authorList>
            <person name="Arriola M.B."/>
            <person name="Velmurugan N."/>
            <person name="Zhang Y."/>
            <person name="Plunkett M.H."/>
            <person name="Hondzo H."/>
            <person name="Barney B.M."/>
        </authorList>
    </citation>
    <scope>NUCLEOTIDE SEQUENCE [LARGE SCALE GENOMIC DNA]</scope>
    <source>
        <strain evidence="4">UTEX 1602</strain>
    </source>
</reference>
<dbReference type="AlphaFoldDB" id="A0A2P6TNQ4"/>
<dbReference type="OrthoDB" id="514350at2759"/>
<evidence type="ECO:0000256" key="1">
    <source>
        <dbReference type="SAM" id="MobiDB-lite"/>
    </source>
</evidence>
<evidence type="ECO:0000313" key="4">
    <source>
        <dbReference type="Proteomes" id="UP000239899"/>
    </source>
</evidence>
<feature type="transmembrane region" description="Helical" evidence="2">
    <location>
        <begin position="140"/>
        <end position="160"/>
    </location>
</feature>
<evidence type="ECO:0000256" key="2">
    <source>
        <dbReference type="SAM" id="Phobius"/>
    </source>
</evidence>
<feature type="compositionally biased region" description="Low complexity" evidence="1">
    <location>
        <begin position="29"/>
        <end position="58"/>
    </location>
</feature>
<sequence>MEAAVPLAEPVGVVHKQAAAATSGGVEHTAAPSTPAAPRPAARAPAASATAPASGSTRGGAATAVYAGLVALLGAASPPLILMPQLSAKFMFGSAADPPDAQHTHLMQLAAGTQLVMAGVAAALIHTWCTPAWRPAPADALNLSLVAYGLSAVLTDIYWASAFSPWGWVGTLVADALLATAAASQMGPARIADAVKRLPGAVRSFSHPRRGGSMLASLLMVLAPAFVAAGAAYYLAPQTTLTHTFGYAYGKSAFWLWKAIGLGCVMVLPACAATLQDKAAGEGALTGTAAQALNAGLVSAAALHLWVLTPILAGGEVGGVLLPAVAGTWALAGLAAVLGLASTKAGPTSGAAFKRE</sequence>